<evidence type="ECO:0000256" key="6">
    <source>
        <dbReference type="ARBA" id="ARBA00036735"/>
    </source>
</evidence>
<evidence type="ECO:0000256" key="7">
    <source>
        <dbReference type="ARBA" id="ARBA00036823"/>
    </source>
</evidence>
<reference evidence="14" key="1">
    <citation type="journal article" date="2020" name="Stud. Mycol.">
        <title>101 Dothideomycetes genomes: a test case for predicting lifestyles and emergence of pathogens.</title>
        <authorList>
            <person name="Haridas S."/>
            <person name="Albert R."/>
            <person name="Binder M."/>
            <person name="Bloem J."/>
            <person name="Labutti K."/>
            <person name="Salamov A."/>
            <person name="Andreopoulos B."/>
            <person name="Baker S."/>
            <person name="Barry K."/>
            <person name="Bills G."/>
            <person name="Bluhm B."/>
            <person name="Cannon C."/>
            <person name="Castanera R."/>
            <person name="Culley D."/>
            <person name="Daum C."/>
            <person name="Ezra D."/>
            <person name="Gonzalez J."/>
            <person name="Henrissat B."/>
            <person name="Kuo A."/>
            <person name="Liang C."/>
            <person name="Lipzen A."/>
            <person name="Lutzoni F."/>
            <person name="Magnuson J."/>
            <person name="Mondo S."/>
            <person name="Nolan M."/>
            <person name="Ohm R."/>
            <person name="Pangilinan J."/>
            <person name="Park H.-J."/>
            <person name="Ramirez L."/>
            <person name="Alfaro M."/>
            <person name="Sun H."/>
            <person name="Tritt A."/>
            <person name="Yoshinaga Y."/>
            <person name="Zwiers L.-H."/>
            <person name="Turgeon B."/>
            <person name="Goodwin S."/>
            <person name="Spatafora J."/>
            <person name="Crous P."/>
            <person name="Grigoriev I."/>
        </authorList>
    </citation>
    <scope>NUCLEOTIDE SEQUENCE</scope>
    <source>
        <strain evidence="14">CBS 123094</strain>
    </source>
</reference>
<evidence type="ECO:0000256" key="10">
    <source>
        <dbReference type="ARBA" id="ARBA00041631"/>
    </source>
</evidence>
<dbReference type="PANTHER" id="PTHR11954">
    <property type="entry name" value="D-DOPACHROME DECARBOXYLASE"/>
    <property type="match status" value="1"/>
</dbReference>
<evidence type="ECO:0000256" key="13">
    <source>
        <dbReference type="SAM" id="MobiDB-lite"/>
    </source>
</evidence>
<feature type="compositionally biased region" description="Low complexity" evidence="13">
    <location>
        <begin position="45"/>
        <end position="58"/>
    </location>
</feature>
<dbReference type="PANTHER" id="PTHR11954:SF6">
    <property type="entry name" value="MACROPHAGE MIGRATION INHIBITORY FACTOR"/>
    <property type="match status" value="1"/>
</dbReference>
<dbReference type="Pfam" id="PF01187">
    <property type="entry name" value="MIF"/>
    <property type="match status" value="1"/>
</dbReference>
<dbReference type="Proteomes" id="UP000799779">
    <property type="component" value="Unassembled WGS sequence"/>
</dbReference>
<sequence>MPHSLSNNSSATRSRPSSTSTNPPTAFPREAGATLLVPESGEDQLSPLSSTFSFDSSPKPVQDVAHGMPMDDAWRQTARRPSAQQFFMEQFGIRDEMTMVRDRVTKDAPIVAELRTNVIIKDEYTLVIDLSQHLSQRYQRPESSIMIVVNHSACLLLGGSFEPTYVLTISALPNQVKPATNKRNAALTQNFLHEAIGVAPERGIMKFVAIPEECLAIGGETILGEIERLERKPSDDSGGRRRSTKKSIVTKAKSSAQLSRDSSRAQQTSNIPHPEPRSFDSGVAVNDKTDDQLAPLSTMEGSLNRKASRTPQSLHENNGNTASMNDLVPPPIPEENSPIGLGKRKSLLTIFKR</sequence>
<evidence type="ECO:0000313" key="14">
    <source>
        <dbReference type="EMBL" id="KAF1995731.1"/>
    </source>
</evidence>
<feature type="region of interest" description="Disordered" evidence="13">
    <location>
        <begin position="1"/>
        <end position="65"/>
    </location>
</feature>
<dbReference type="EC" id="5.3.2.1" evidence="9"/>
<keyword evidence="4" id="KW-0964">Secreted</keyword>
<evidence type="ECO:0000256" key="9">
    <source>
        <dbReference type="ARBA" id="ARBA00039086"/>
    </source>
</evidence>
<comment type="similarity">
    <text evidence="2">Belongs to the MIF family.</text>
</comment>
<dbReference type="InterPro" id="IPR001398">
    <property type="entry name" value="Macrophage_inhib_fac"/>
</dbReference>
<feature type="compositionally biased region" description="Basic and acidic residues" evidence="13">
    <location>
        <begin position="228"/>
        <end position="239"/>
    </location>
</feature>
<feature type="compositionally biased region" description="Polar residues" evidence="13">
    <location>
        <begin position="309"/>
        <end position="324"/>
    </location>
</feature>
<evidence type="ECO:0000256" key="11">
    <source>
        <dbReference type="ARBA" id="ARBA00041912"/>
    </source>
</evidence>
<gene>
    <name evidence="14" type="ORF">P154DRAFT_548369</name>
</gene>
<comment type="subcellular location">
    <subcellularLocation>
        <location evidence="1">Secreted</location>
    </subcellularLocation>
</comment>
<dbReference type="GO" id="GO:0004167">
    <property type="term" value="F:dopachrome isomerase activity"/>
    <property type="evidence" value="ECO:0007669"/>
    <property type="project" value="UniProtKB-EC"/>
</dbReference>
<feature type="compositionally biased region" description="Polar residues" evidence="13">
    <location>
        <begin position="252"/>
        <end position="271"/>
    </location>
</feature>
<evidence type="ECO:0000256" key="12">
    <source>
        <dbReference type="ARBA" id="ARBA00042730"/>
    </source>
</evidence>
<comment type="catalytic activity">
    <reaction evidence="7">
        <text>L-dopachrome = 5,6-dihydroxyindole-2-carboxylate</text>
        <dbReference type="Rhea" id="RHEA:13041"/>
        <dbReference type="ChEBI" id="CHEBI:16875"/>
        <dbReference type="ChEBI" id="CHEBI:57509"/>
        <dbReference type="EC" id="5.3.3.12"/>
    </reaction>
</comment>
<evidence type="ECO:0000256" key="1">
    <source>
        <dbReference type="ARBA" id="ARBA00004613"/>
    </source>
</evidence>
<keyword evidence="5" id="KW-0413">Isomerase</keyword>
<protein>
    <recommendedName>
        <fullName evidence="12">L-dopachrome isomerase</fullName>
        <ecNumber evidence="9">5.3.2.1</ecNumber>
        <ecNumber evidence="8">5.3.3.12</ecNumber>
    </recommendedName>
    <alternativeName>
        <fullName evidence="10">L-dopachrome tautomerase</fullName>
    </alternativeName>
    <alternativeName>
        <fullName evidence="11">Phenylpyruvate tautomerase</fullName>
    </alternativeName>
</protein>
<keyword evidence="15" id="KW-1185">Reference proteome</keyword>
<feature type="region of interest" description="Disordered" evidence="13">
    <location>
        <begin position="228"/>
        <end position="340"/>
    </location>
</feature>
<dbReference type="EMBL" id="ML977634">
    <property type="protein sequence ID" value="KAF1995731.1"/>
    <property type="molecule type" value="Genomic_DNA"/>
</dbReference>
<name>A0A6A5W6L3_9PLEO</name>
<evidence type="ECO:0000313" key="15">
    <source>
        <dbReference type="Proteomes" id="UP000799779"/>
    </source>
</evidence>
<feature type="compositionally biased region" description="Low complexity" evidence="13">
    <location>
        <begin position="1"/>
        <end position="24"/>
    </location>
</feature>
<organism evidence="14 15">
    <name type="scientific">Amniculicola lignicola CBS 123094</name>
    <dbReference type="NCBI Taxonomy" id="1392246"/>
    <lineage>
        <taxon>Eukaryota</taxon>
        <taxon>Fungi</taxon>
        <taxon>Dikarya</taxon>
        <taxon>Ascomycota</taxon>
        <taxon>Pezizomycotina</taxon>
        <taxon>Dothideomycetes</taxon>
        <taxon>Pleosporomycetidae</taxon>
        <taxon>Pleosporales</taxon>
        <taxon>Amniculicolaceae</taxon>
        <taxon>Amniculicola</taxon>
    </lineage>
</organism>
<evidence type="ECO:0000256" key="8">
    <source>
        <dbReference type="ARBA" id="ARBA00038932"/>
    </source>
</evidence>
<dbReference type="GO" id="GO:0005576">
    <property type="term" value="C:extracellular region"/>
    <property type="evidence" value="ECO:0007669"/>
    <property type="project" value="UniProtKB-SubCell"/>
</dbReference>
<evidence type="ECO:0000256" key="5">
    <source>
        <dbReference type="ARBA" id="ARBA00023235"/>
    </source>
</evidence>
<dbReference type="OrthoDB" id="255819at2759"/>
<dbReference type="InterPro" id="IPR014347">
    <property type="entry name" value="Tautomerase/MIF_sf"/>
</dbReference>
<dbReference type="SUPFAM" id="SSF55331">
    <property type="entry name" value="Tautomerase/MIF"/>
    <property type="match status" value="1"/>
</dbReference>
<proteinExistence type="inferred from homology"/>
<dbReference type="EC" id="5.3.3.12" evidence="8"/>
<evidence type="ECO:0000256" key="3">
    <source>
        <dbReference type="ARBA" id="ARBA00022514"/>
    </source>
</evidence>
<evidence type="ECO:0000256" key="2">
    <source>
        <dbReference type="ARBA" id="ARBA00005851"/>
    </source>
</evidence>
<keyword evidence="3" id="KW-0202">Cytokine</keyword>
<dbReference type="Gene3D" id="3.30.429.10">
    <property type="entry name" value="Macrophage Migration Inhibitory Factor"/>
    <property type="match status" value="1"/>
</dbReference>
<evidence type="ECO:0000256" key="4">
    <source>
        <dbReference type="ARBA" id="ARBA00022525"/>
    </source>
</evidence>
<dbReference type="GO" id="GO:0050178">
    <property type="term" value="F:phenylpyruvate tautomerase activity"/>
    <property type="evidence" value="ECO:0007669"/>
    <property type="project" value="UniProtKB-EC"/>
</dbReference>
<comment type="catalytic activity">
    <reaction evidence="6">
        <text>3-phenylpyruvate = enol-phenylpyruvate</text>
        <dbReference type="Rhea" id="RHEA:17097"/>
        <dbReference type="ChEBI" id="CHEBI:16815"/>
        <dbReference type="ChEBI" id="CHEBI:18005"/>
        <dbReference type="EC" id="5.3.2.1"/>
    </reaction>
</comment>
<accession>A0A6A5W6L3</accession>
<dbReference type="AlphaFoldDB" id="A0A6A5W6L3"/>